<sequence>MSADLFAEFSTDSSQNKTQEQEASFSQQPASAFSFFDGLNSQTSTAVSQPPPFAQSFGYTSTPPVPPTTDDASDDWGDFEGGSNVDPAPSAQHDPFALLSNQQFQHPQQTWTGQSTAHDQFSFEPAGAAQPSQESWTKAPIIKAKKPVDSNVLFDAEEDFDDDFGDFEDSQPKAVTPAPSAPLAPAGASSAVFDLLGDLDLAQPAPLMNNEASKTSGSAEARARRTVGTATTLKPKQPKPKPKPAPAPTAQIADDGWDTFDDWEASIPTAATKGAEVKGTSVPTSLAPAPMLSSAVDDIPRAEQPPTNVPPPGVLLSLFPSFFAEAHEQLFKPMAAQTLPMRNKLLAEPGTIAYLQGFLMLASVAARIIAGRKLRWKRDQHLSQGMRIGPASSRATSGMKLTCIDRGENLKEEREASDVVRAWKDQVGRLRHVISGVNQIKAGTLGPAPDLQETLPVRTLKQSEGGVPARQPCMLCGLKRDERVTAADMAVEDSFGEWWIEQVNMHRGRELARELFCRPEMKASSGLRRPCVEAAKCSPEPKDAGHGIPGLRDTDRPFLCMTGVGQIHGRHVLSAHIDSWQRRWSVRTPASMTTARMQSARGEHFLFARRAQWVGLPASAVSGRRAGRRVTMQKVRPAITRYTVDTRHSTPRRSTIAPTATLQPQPLHAAARLAHQI</sequence>
<name>A0ACC2I8I6_9PLEO</name>
<evidence type="ECO:0000313" key="1">
    <source>
        <dbReference type="EMBL" id="KAJ8111484.1"/>
    </source>
</evidence>
<evidence type="ECO:0000313" key="2">
    <source>
        <dbReference type="Proteomes" id="UP001153331"/>
    </source>
</evidence>
<gene>
    <name evidence="1" type="ORF">OPT61_g5938</name>
</gene>
<dbReference type="EMBL" id="JAPHNI010000402">
    <property type="protein sequence ID" value="KAJ8111484.1"/>
    <property type="molecule type" value="Genomic_DNA"/>
</dbReference>
<organism evidence="1 2">
    <name type="scientific">Boeremia exigua</name>
    <dbReference type="NCBI Taxonomy" id="749465"/>
    <lineage>
        <taxon>Eukaryota</taxon>
        <taxon>Fungi</taxon>
        <taxon>Dikarya</taxon>
        <taxon>Ascomycota</taxon>
        <taxon>Pezizomycotina</taxon>
        <taxon>Dothideomycetes</taxon>
        <taxon>Pleosporomycetidae</taxon>
        <taxon>Pleosporales</taxon>
        <taxon>Pleosporineae</taxon>
        <taxon>Didymellaceae</taxon>
        <taxon>Boeremia</taxon>
    </lineage>
</organism>
<reference evidence="1" key="1">
    <citation type="submission" date="2022-11" db="EMBL/GenBank/DDBJ databases">
        <title>Genome Sequence of Boeremia exigua.</title>
        <authorList>
            <person name="Buettner E."/>
        </authorList>
    </citation>
    <scope>NUCLEOTIDE SEQUENCE</scope>
    <source>
        <strain evidence="1">CU02</strain>
    </source>
</reference>
<dbReference type="Proteomes" id="UP001153331">
    <property type="component" value="Unassembled WGS sequence"/>
</dbReference>
<accession>A0ACC2I8I6</accession>
<protein>
    <submittedName>
        <fullName evidence="1">Uncharacterized protein</fullName>
    </submittedName>
</protein>
<comment type="caution">
    <text evidence="1">The sequence shown here is derived from an EMBL/GenBank/DDBJ whole genome shotgun (WGS) entry which is preliminary data.</text>
</comment>
<proteinExistence type="predicted"/>
<keyword evidence="2" id="KW-1185">Reference proteome</keyword>